<reference evidence="2" key="2">
    <citation type="submission" date="2025-09" db="UniProtKB">
        <authorList>
            <consortium name="Ensembl"/>
        </authorList>
    </citation>
    <scope>IDENTIFICATION</scope>
</reference>
<evidence type="ECO:0000256" key="1">
    <source>
        <dbReference type="SAM" id="MobiDB-lite"/>
    </source>
</evidence>
<evidence type="ECO:0000313" key="2">
    <source>
        <dbReference type="Ensembl" id="ENSACOP00000009409.1"/>
    </source>
</evidence>
<dbReference type="Ensembl" id="ENSACOT00000009732.1">
    <property type="protein sequence ID" value="ENSACOP00000009409.1"/>
    <property type="gene ID" value="ENSACOG00000006574.1"/>
</dbReference>
<evidence type="ECO:0000313" key="3">
    <source>
        <dbReference type="Proteomes" id="UP000694522"/>
    </source>
</evidence>
<sequence length="107" mass="11570">MQRQLQNPCGFLGTLLPAFLRKSNADHISPLSNSTSALTAECKQHFCDAYLVLRDGQASLASPEGLWEAERRGSVTPHGERPATCPSLRIQAPEPRQPSASGCRGLL</sequence>
<proteinExistence type="predicted"/>
<protein>
    <submittedName>
        <fullName evidence="2">Uncharacterized protein</fullName>
    </submittedName>
</protein>
<organism evidence="2 3">
    <name type="scientific">Amazona collaria</name>
    <name type="common">yellow-billed parrot</name>
    <dbReference type="NCBI Taxonomy" id="241587"/>
    <lineage>
        <taxon>Eukaryota</taxon>
        <taxon>Metazoa</taxon>
        <taxon>Chordata</taxon>
        <taxon>Craniata</taxon>
        <taxon>Vertebrata</taxon>
        <taxon>Euteleostomi</taxon>
        <taxon>Archelosauria</taxon>
        <taxon>Archosauria</taxon>
        <taxon>Dinosauria</taxon>
        <taxon>Saurischia</taxon>
        <taxon>Theropoda</taxon>
        <taxon>Coelurosauria</taxon>
        <taxon>Aves</taxon>
        <taxon>Neognathae</taxon>
        <taxon>Neoaves</taxon>
        <taxon>Telluraves</taxon>
        <taxon>Australaves</taxon>
        <taxon>Psittaciformes</taxon>
        <taxon>Psittacidae</taxon>
        <taxon>Amazona</taxon>
    </lineage>
</organism>
<feature type="region of interest" description="Disordered" evidence="1">
    <location>
        <begin position="69"/>
        <end position="107"/>
    </location>
</feature>
<reference evidence="2" key="1">
    <citation type="submission" date="2025-08" db="UniProtKB">
        <authorList>
            <consortium name="Ensembl"/>
        </authorList>
    </citation>
    <scope>IDENTIFICATION</scope>
</reference>
<dbReference type="AlphaFoldDB" id="A0A8B9FIV3"/>
<keyword evidence="3" id="KW-1185">Reference proteome</keyword>
<feature type="compositionally biased region" description="Basic and acidic residues" evidence="1">
    <location>
        <begin position="69"/>
        <end position="81"/>
    </location>
</feature>
<name>A0A8B9FIV3_9PSIT</name>
<accession>A0A8B9FIV3</accession>
<dbReference type="Proteomes" id="UP000694522">
    <property type="component" value="Unplaced"/>
</dbReference>